<feature type="region of interest" description="Disordered" evidence="5">
    <location>
        <begin position="229"/>
        <end position="258"/>
    </location>
</feature>
<dbReference type="GO" id="GO:0045727">
    <property type="term" value="P:positive regulation of translation"/>
    <property type="evidence" value="ECO:0007669"/>
    <property type="project" value="TreeGrafter"/>
</dbReference>
<dbReference type="SUPFAM" id="SSF54928">
    <property type="entry name" value="RNA-binding domain, RBD"/>
    <property type="match status" value="1"/>
</dbReference>
<dbReference type="InterPro" id="IPR035979">
    <property type="entry name" value="RBD_domain_sf"/>
</dbReference>
<dbReference type="GO" id="GO:0003729">
    <property type="term" value="F:mRNA binding"/>
    <property type="evidence" value="ECO:0007669"/>
    <property type="project" value="TreeGrafter"/>
</dbReference>
<dbReference type="AlphaFoldDB" id="A0A8S1CVX7"/>
<dbReference type="PROSITE" id="PS50102">
    <property type="entry name" value="RRM"/>
    <property type="match status" value="1"/>
</dbReference>
<dbReference type="InterPro" id="IPR012677">
    <property type="entry name" value="Nucleotide-bd_a/b_plait_sf"/>
</dbReference>
<dbReference type="Pfam" id="PF08777">
    <property type="entry name" value="RRM_3"/>
    <property type="match status" value="1"/>
</dbReference>
<evidence type="ECO:0000259" key="7">
    <source>
        <dbReference type="PROSITE" id="PS50961"/>
    </source>
</evidence>
<feature type="compositionally biased region" description="Polar residues" evidence="5">
    <location>
        <begin position="1"/>
        <end position="13"/>
    </location>
</feature>
<accession>A0A8S1CVX7</accession>
<dbReference type="GO" id="GO:0008033">
    <property type="term" value="P:tRNA processing"/>
    <property type="evidence" value="ECO:0007669"/>
    <property type="project" value="TreeGrafter"/>
</dbReference>
<name>A0A8S1CVX7_9INSE</name>
<gene>
    <name evidence="9" type="ORF">CLODIP_2_CD13785</name>
</gene>
<evidence type="ECO:0000313" key="10">
    <source>
        <dbReference type="Proteomes" id="UP000494165"/>
    </source>
</evidence>
<keyword evidence="3" id="KW-0539">Nucleus</keyword>
<evidence type="ECO:0000256" key="3">
    <source>
        <dbReference type="ARBA" id="ARBA00023242"/>
    </source>
</evidence>
<evidence type="ECO:0000256" key="1">
    <source>
        <dbReference type="ARBA" id="ARBA00004123"/>
    </source>
</evidence>
<dbReference type="InterPro" id="IPR036390">
    <property type="entry name" value="WH_DNA-bd_sf"/>
</dbReference>
<dbReference type="PRINTS" id="PR00302">
    <property type="entry name" value="LUPUSLA"/>
</dbReference>
<dbReference type="InterPro" id="IPR002344">
    <property type="entry name" value="Lupus_La"/>
</dbReference>
<dbReference type="PANTHER" id="PTHR22792">
    <property type="entry name" value="LUPUS LA PROTEIN-RELATED"/>
    <property type="match status" value="1"/>
</dbReference>
<dbReference type="GO" id="GO:1990904">
    <property type="term" value="C:ribonucleoprotein complex"/>
    <property type="evidence" value="ECO:0007669"/>
    <property type="project" value="UniProtKB-UniRule"/>
</dbReference>
<dbReference type="Gene3D" id="1.10.10.10">
    <property type="entry name" value="Winged helix-like DNA-binding domain superfamily/Winged helix DNA-binding domain"/>
    <property type="match status" value="1"/>
</dbReference>
<feature type="domain" description="RRM" evidence="6">
    <location>
        <begin position="141"/>
        <end position="242"/>
    </location>
</feature>
<dbReference type="InterPro" id="IPR036388">
    <property type="entry name" value="WH-like_DNA-bd_sf"/>
</dbReference>
<evidence type="ECO:0000256" key="2">
    <source>
        <dbReference type="ARBA" id="ARBA00022884"/>
    </source>
</evidence>
<dbReference type="PROSITE" id="PS51939">
    <property type="entry name" value="XRRM"/>
    <property type="match status" value="1"/>
</dbReference>
<protein>
    <recommendedName>
        <fullName evidence="11">HTH La-type RNA-binding domain-containing protein</fullName>
    </recommendedName>
</protein>
<comment type="caution">
    <text evidence="9">The sequence shown here is derived from an EMBL/GenBank/DDBJ whole genome shotgun (WGS) entry which is preliminary data.</text>
</comment>
<dbReference type="GO" id="GO:0005634">
    <property type="term" value="C:nucleus"/>
    <property type="evidence" value="ECO:0007669"/>
    <property type="project" value="UniProtKB-SubCell"/>
</dbReference>
<dbReference type="Proteomes" id="UP000494165">
    <property type="component" value="Unassembled WGS sequence"/>
</dbReference>
<dbReference type="GO" id="GO:0005829">
    <property type="term" value="C:cytosol"/>
    <property type="evidence" value="ECO:0007669"/>
    <property type="project" value="TreeGrafter"/>
</dbReference>
<proteinExistence type="predicted"/>
<comment type="subcellular location">
    <subcellularLocation>
        <location evidence="1">Nucleus</location>
    </subcellularLocation>
</comment>
<reference evidence="9 10" key="1">
    <citation type="submission" date="2020-04" db="EMBL/GenBank/DDBJ databases">
        <authorList>
            <person name="Alioto T."/>
            <person name="Alioto T."/>
            <person name="Gomez Garrido J."/>
        </authorList>
    </citation>
    <scope>NUCLEOTIDE SEQUENCE [LARGE SCALE GENOMIC DNA]</scope>
</reference>
<dbReference type="InterPro" id="IPR000504">
    <property type="entry name" value="RRM_dom"/>
</dbReference>
<organism evidence="9 10">
    <name type="scientific">Cloeon dipterum</name>
    <dbReference type="NCBI Taxonomy" id="197152"/>
    <lineage>
        <taxon>Eukaryota</taxon>
        <taxon>Metazoa</taxon>
        <taxon>Ecdysozoa</taxon>
        <taxon>Arthropoda</taxon>
        <taxon>Hexapoda</taxon>
        <taxon>Insecta</taxon>
        <taxon>Pterygota</taxon>
        <taxon>Palaeoptera</taxon>
        <taxon>Ephemeroptera</taxon>
        <taxon>Pisciforma</taxon>
        <taxon>Baetidae</taxon>
        <taxon>Cloeon</taxon>
    </lineage>
</organism>
<evidence type="ECO:0000313" key="9">
    <source>
        <dbReference type="EMBL" id="CAB3374042.1"/>
    </source>
</evidence>
<dbReference type="EMBL" id="CADEPI010000093">
    <property type="protein sequence ID" value="CAB3374042.1"/>
    <property type="molecule type" value="Genomic_DNA"/>
</dbReference>
<feature type="compositionally biased region" description="Basic residues" evidence="5">
    <location>
        <begin position="368"/>
        <end position="390"/>
    </location>
</feature>
<dbReference type="Pfam" id="PF05383">
    <property type="entry name" value="La"/>
    <property type="match status" value="1"/>
</dbReference>
<feature type="compositionally biased region" description="Basic and acidic residues" evidence="5">
    <location>
        <begin position="243"/>
        <end position="253"/>
    </location>
</feature>
<feature type="region of interest" description="Disordered" evidence="5">
    <location>
        <begin position="367"/>
        <end position="390"/>
    </location>
</feature>
<dbReference type="SMART" id="SM00715">
    <property type="entry name" value="LA"/>
    <property type="match status" value="1"/>
</dbReference>
<dbReference type="SUPFAM" id="SSF46785">
    <property type="entry name" value="Winged helix' DNA-binding domain"/>
    <property type="match status" value="1"/>
</dbReference>
<keyword evidence="2 4" id="KW-0694">RNA-binding</keyword>
<dbReference type="InterPro" id="IPR006630">
    <property type="entry name" value="La_HTH"/>
</dbReference>
<dbReference type="PANTHER" id="PTHR22792:SF166">
    <property type="entry name" value="LUPUS LA PROTEIN HOMOLOG"/>
    <property type="match status" value="1"/>
</dbReference>
<evidence type="ECO:0000256" key="4">
    <source>
        <dbReference type="PROSITE-ProRule" id="PRU00332"/>
    </source>
</evidence>
<evidence type="ECO:0008006" key="11">
    <source>
        <dbReference type="Google" id="ProtNLM"/>
    </source>
</evidence>
<feature type="region of interest" description="Disordered" evidence="5">
    <location>
        <begin position="1"/>
        <end position="25"/>
    </location>
</feature>
<dbReference type="Gene3D" id="3.30.70.330">
    <property type="match status" value="2"/>
</dbReference>
<evidence type="ECO:0000259" key="6">
    <source>
        <dbReference type="PROSITE" id="PS50102"/>
    </source>
</evidence>
<evidence type="ECO:0000259" key="8">
    <source>
        <dbReference type="PROSITE" id="PS51939"/>
    </source>
</evidence>
<dbReference type="GO" id="GO:0010494">
    <property type="term" value="C:cytoplasmic stress granule"/>
    <property type="evidence" value="ECO:0007669"/>
    <property type="project" value="TreeGrafter"/>
</dbReference>
<keyword evidence="10" id="KW-1185">Reference proteome</keyword>
<dbReference type="PROSITE" id="PS50961">
    <property type="entry name" value="HTH_LA"/>
    <property type="match status" value="1"/>
</dbReference>
<dbReference type="Pfam" id="PF00076">
    <property type="entry name" value="RRM_1"/>
    <property type="match status" value="1"/>
</dbReference>
<dbReference type="InterPro" id="IPR045180">
    <property type="entry name" value="La_dom_prot"/>
</dbReference>
<evidence type="ECO:0000256" key="5">
    <source>
        <dbReference type="SAM" id="MobiDB-lite"/>
    </source>
</evidence>
<dbReference type="InterPro" id="IPR014886">
    <property type="entry name" value="La_xRRM"/>
</dbReference>
<dbReference type="OrthoDB" id="439993at2759"/>
<sequence>MTETEAVVQSENGSENKPEDTSPENLAKVDRQINVSFYTQFLKTRRGMIIDLLQYYFGDYNYPRDKFLQQQAQLDDGWIPLEVMLKCARLKALTQDPATVVLALSQSKESVLEVSEDKQKIRRVKPAPDVNEEAQLQTKSRTVYCKGFPEDEKLDDLLEYFAQFGECETVLMRQYKDKTSKVKKMKFKGSLFVVFKTEELAKKFMELESVKFKETELIRQWQTAFLEEKSKERQEKMSSTNKPRRDNDGKDINESGDVELPKNSVLSVKEIPGDVTREDIKSAISNASEDVKVAFINFNKGDTEATIRLVGEGSASKLIEALGEGSKVKVNDVELTVTALSEEEEKPILEQASKLLNCKRMFNQKGRGSFRKGKRKGRGGYHGGKRARTN</sequence>
<feature type="domain" description="XRRM" evidence="8">
    <location>
        <begin position="259"/>
        <end position="389"/>
    </location>
</feature>
<dbReference type="CDD" id="cd12291">
    <property type="entry name" value="RRM1_La"/>
    <property type="match status" value="1"/>
</dbReference>
<dbReference type="SMART" id="SM00360">
    <property type="entry name" value="RRM"/>
    <property type="match status" value="2"/>
</dbReference>
<feature type="domain" description="HTH La-type RNA-binding" evidence="7">
    <location>
        <begin position="39"/>
        <end position="131"/>
    </location>
</feature>